<feature type="region of interest" description="Disordered" evidence="1">
    <location>
        <begin position="31"/>
        <end position="77"/>
    </location>
</feature>
<proteinExistence type="predicted"/>
<evidence type="ECO:0000313" key="2">
    <source>
        <dbReference type="EMBL" id="RUP44928.1"/>
    </source>
</evidence>
<sequence length="77" mass="8489">MGIIGKDRGFCRCRESPFKVRRMRGSIPNLEYGISQSNPSTSDRRSFCLTPSASNQLPNQFSKPRALPAAPPPVPNV</sequence>
<gene>
    <name evidence="2" type="ORF">BC936DRAFT_148854</name>
</gene>
<evidence type="ECO:0000313" key="3">
    <source>
        <dbReference type="Proteomes" id="UP000268093"/>
    </source>
</evidence>
<dbReference type="AlphaFoldDB" id="A0A433D261"/>
<evidence type="ECO:0000256" key="1">
    <source>
        <dbReference type="SAM" id="MobiDB-lite"/>
    </source>
</evidence>
<accession>A0A433D261</accession>
<dbReference type="Proteomes" id="UP000268093">
    <property type="component" value="Unassembled WGS sequence"/>
</dbReference>
<reference evidence="2 3" key="1">
    <citation type="journal article" date="2018" name="New Phytol.">
        <title>Phylogenomics of Endogonaceae and evolution of mycorrhizas within Mucoromycota.</title>
        <authorList>
            <person name="Chang Y."/>
            <person name="Desiro A."/>
            <person name="Na H."/>
            <person name="Sandor L."/>
            <person name="Lipzen A."/>
            <person name="Clum A."/>
            <person name="Barry K."/>
            <person name="Grigoriev I.V."/>
            <person name="Martin F.M."/>
            <person name="Stajich J.E."/>
            <person name="Smith M.E."/>
            <person name="Bonito G."/>
            <person name="Spatafora J.W."/>
        </authorList>
    </citation>
    <scope>NUCLEOTIDE SEQUENCE [LARGE SCALE GENOMIC DNA]</scope>
    <source>
        <strain evidence="2 3">GMNB39</strain>
    </source>
</reference>
<protein>
    <submittedName>
        <fullName evidence="2">Uncharacterized protein</fullName>
    </submittedName>
</protein>
<dbReference type="EMBL" id="RBNI01008125">
    <property type="protein sequence ID" value="RUP44928.1"/>
    <property type="molecule type" value="Genomic_DNA"/>
</dbReference>
<organism evidence="2 3">
    <name type="scientific">Jimgerdemannia flammicorona</name>
    <dbReference type="NCBI Taxonomy" id="994334"/>
    <lineage>
        <taxon>Eukaryota</taxon>
        <taxon>Fungi</taxon>
        <taxon>Fungi incertae sedis</taxon>
        <taxon>Mucoromycota</taxon>
        <taxon>Mucoromycotina</taxon>
        <taxon>Endogonomycetes</taxon>
        <taxon>Endogonales</taxon>
        <taxon>Endogonaceae</taxon>
        <taxon>Jimgerdemannia</taxon>
    </lineage>
</organism>
<comment type="caution">
    <text evidence="2">The sequence shown here is derived from an EMBL/GenBank/DDBJ whole genome shotgun (WGS) entry which is preliminary data.</text>
</comment>
<name>A0A433D261_9FUNG</name>
<keyword evidence="3" id="KW-1185">Reference proteome</keyword>
<feature type="compositionally biased region" description="Polar residues" evidence="1">
    <location>
        <begin position="49"/>
        <end position="62"/>
    </location>
</feature>